<keyword evidence="2" id="KW-0547">Nucleotide-binding</keyword>
<dbReference type="GO" id="GO:0005524">
    <property type="term" value="F:ATP binding"/>
    <property type="evidence" value="ECO:0007669"/>
    <property type="project" value="UniProtKB-KW"/>
</dbReference>
<evidence type="ECO:0000256" key="2">
    <source>
        <dbReference type="ARBA" id="ARBA00022741"/>
    </source>
</evidence>
<dbReference type="PANTHER" id="PTHR37739:SF18">
    <property type="entry name" value="KINESIN-LIKE PROTEIN KIN-12C"/>
    <property type="match status" value="1"/>
</dbReference>
<protein>
    <submittedName>
        <fullName evidence="6">Kinesin-like protein KIN-12C</fullName>
    </submittedName>
</protein>
<evidence type="ECO:0000313" key="6">
    <source>
        <dbReference type="EMBL" id="PWA68385.1"/>
    </source>
</evidence>
<keyword evidence="3" id="KW-0067">ATP-binding</keyword>
<sequence>MGWLVAKLFDQLGLGFWCVSWSRKISGRTIEAAVDCLMVYTVTSGRLQNYWHNGSFLLALNYLKKADSLCFLQNVDNHFFAELFRLHKMVPVLTGFSLVIMFPMDVAYGKHRHVAYSGSRLPFLLQLHYFFLFRMQDSVGGNPETTIIANVGKSKNEDASAVVMAIQQQIQMLKEQISIFIKLNTVNVKHCLPSS</sequence>
<dbReference type="Proteomes" id="UP000245207">
    <property type="component" value="Unassembled WGS sequence"/>
</dbReference>
<reference evidence="6 7" key="1">
    <citation type="journal article" date="2018" name="Mol. Plant">
        <title>The genome of Artemisia annua provides insight into the evolution of Asteraceae family and artemisinin biosynthesis.</title>
        <authorList>
            <person name="Shen Q."/>
            <person name="Zhang L."/>
            <person name="Liao Z."/>
            <person name="Wang S."/>
            <person name="Yan T."/>
            <person name="Shi P."/>
            <person name="Liu M."/>
            <person name="Fu X."/>
            <person name="Pan Q."/>
            <person name="Wang Y."/>
            <person name="Lv Z."/>
            <person name="Lu X."/>
            <person name="Zhang F."/>
            <person name="Jiang W."/>
            <person name="Ma Y."/>
            <person name="Chen M."/>
            <person name="Hao X."/>
            <person name="Li L."/>
            <person name="Tang Y."/>
            <person name="Lv G."/>
            <person name="Zhou Y."/>
            <person name="Sun X."/>
            <person name="Brodelius P.E."/>
            <person name="Rose J.K.C."/>
            <person name="Tang K."/>
        </authorList>
    </citation>
    <scope>NUCLEOTIDE SEQUENCE [LARGE SCALE GENOMIC DNA]</scope>
    <source>
        <strain evidence="7">cv. Huhao1</strain>
        <tissue evidence="6">Leaf</tissue>
    </source>
</reference>
<evidence type="ECO:0000256" key="1">
    <source>
        <dbReference type="ARBA" id="ARBA00022701"/>
    </source>
</evidence>
<accession>A0A2U1N4F7</accession>
<keyword evidence="1" id="KW-0493">Microtubule</keyword>
<evidence type="ECO:0000256" key="3">
    <source>
        <dbReference type="ARBA" id="ARBA00022840"/>
    </source>
</evidence>
<dbReference type="STRING" id="35608.A0A2U1N4F7"/>
<keyword evidence="5" id="KW-0505">Motor protein</keyword>
<evidence type="ECO:0000256" key="5">
    <source>
        <dbReference type="ARBA" id="ARBA00023175"/>
    </source>
</evidence>
<evidence type="ECO:0000313" key="7">
    <source>
        <dbReference type="Proteomes" id="UP000245207"/>
    </source>
</evidence>
<keyword evidence="7" id="KW-1185">Reference proteome</keyword>
<dbReference type="EMBL" id="PKPP01003646">
    <property type="protein sequence ID" value="PWA68385.1"/>
    <property type="molecule type" value="Genomic_DNA"/>
</dbReference>
<gene>
    <name evidence="6" type="ORF">CTI12_AA309250</name>
</gene>
<comment type="caution">
    <text evidence="6">The sequence shown here is derived from an EMBL/GenBank/DDBJ whole genome shotgun (WGS) entry which is preliminary data.</text>
</comment>
<name>A0A2U1N4F7_ARTAN</name>
<dbReference type="PANTHER" id="PTHR37739">
    <property type="entry name" value="KINESIN-LIKE PROTEIN KIN-12D"/>
    <property type="match status" value="1"/>
</dbReference>
<proteinExistence type="predicted"/>
<evidence type="ECO:0000256" key="4">
    <source>
        <dbReference type="ARBA" id="ARBA00023054"/>
    </source>
</evidence>
<dbReference type="GO" id="GO:0005874">
    <property type="term" value="C:microtubule"/>
    <property type="evidence" value="ECO:0007669"/>
    <property type="project" value="UniProtKB-KW"/>
</dbReference>
<organism evidence="6 7">
    <name type="scientific">Artemisia annua</name>
    <name type="common">Sweet wormwood</name>
    <dbReference type="NCBI Taxonomy" id="35608"/>
    <lineage>
        <taxon>Eukaryota</taxon>
        <taxon>Viridiplantae</taxon>
        <taxon>Streptophyta</taxon>
        <taxon>Embryophyta</taxon>
        <taxon>Tracheophyta</taxon>
        <taxon>Spermatophyta</taxon>
        <taxon>Magnoliopsida</taxon>
        <taxon>eudicotyledons</taxon>
        <taxon>Gunneridae</taxon>
        <taxon>Pentapetalae</taxon>
        <taxon>asterids</taxon>
        <taxon>campanulids</taxon>
        <taxon>Asterales</taxon>
        <taxon>Asteraceae</taxon>
        <taxon>Asteroideae</taxon>
        <taxon>Anthemideae</taxon>
        <taxon>Artemisiinae</taxon>
        <taxon>Artemisia</taxon>
    </lineage>
</organism>
<keyword evidence="4" id="KW-0175">Coiled coil</keyword>
<dbReference type="AlphaFoldDB" id="A0A2U1N4F7"/>
<dbReference type="InterPro" id="IPR044986">
    <property type="entry name" value="KIF15/KIN-12"/>
</dbReference>